<evidence type="ECO:0000259" key="4">
    <source>
        <dbReference type="PROSITE" id="PS50112"/>
    </source>
</evidence>
<name>A0A1I2FSW8_9RHOB</name>
<dbReference type="NCBIfam" id="TIGR00229">
    <property type="entry name" value="sensory_box"/>
    <property type="match status" value="1"/>
</dbReference>
<evidence type="ECO:0000313" key="5">
    <source>
        <dbReference type="EMBL" id="SFF07959.1"/>
    </source>
</evidence>
<keyword evidence="6" id="KW-1185">Reference proteome</keyword>
<dbReference type="PANTHER" id="PTHR47429">
    <property type="entry name" value="PROTEIN TWIN LOV 1"/>
    <property type="match status" value="1"/>
</dbReference>
<dbReference type="Gene3D" id="3.30.450.20">
    <property type="entry name" value="PAS domain"/>
    <property type="match status" value="1"/>
</dbReference>
<dbReference type="PROSITE" id="PS50112">
    <property type="entry name" value="PAS"/>
    <property type="match status" value="1"/>
</dbReference>
<evidence type="ECO:0000313" key="6">
    <source>
        <dbReference type="Proteomes" id="UP000198977"/>
    </source>
</evidence>
<dbReference type="InterPro" id="IPR035965">
    <property type="entry name" value="PAS-like_dom_sf"/>
</dbReference>
<dbReference type="InterPro" id="IPR000014">
    <property type="entry name" value="PAS"/>
</dbReference>
<dbReference type="AlphaFoldDB" id="A0A1I2FSW8"/>
<evidence type="ECO:0000256" key="2">
    <source>
        <dbReference type="ARBA" id="ARBA00022643"/>
    </source>
</evidence>
<accession>A0A1I2FSW8</accession>
<proteinExistence type="predicted"/>
<keyword evidence="3" id="KW-0157">Chromophore</keyword>
<keyword evidence="1" id="KW-0285">Flavoprotein</keyword>
<protein>
    <submittedName>
        <fullName evidence="5">PAS domain S-box-containing protein</fullName>
    </submittedName>
</protein>
<dbReference type="Proteomes" id="UP000198977">
    <property type="component" value="Unassembled WGS sequence"/>
</dbReference>
<organism evidence="5 6">
    <name type="scientific">Sulfitobacter brevis</name>
    <dbReference type="NCBI Taxonomy" id="74348"/>
    <lineage>
        <taxon>Bacteria</taxon>
        <taxon>Pseudomonadati</taxon>
        <taxon>Pseudomonadota</taxon>
        <taxon>Alphaproteobacteria</taxon>
        <taxon>Rhodobacterales</taxon>
        <taxon>Roseobacteraceae</taxon>
        <taxon>Sulfitobacter</taxon>
    </lineage>
</organism>
<evidence type="ECO:0000256" key="3">
    <source>
        <dbReference type="ARBA" id="ARBA00022991"/>
    </source>
</evidence>
<dbReference type="SUPFAM" id="SSF55785">
    <property type="entry name" value="PYP-like sensor domain (PAS domain)"/>
    <property type="match status" value="1"/>
</dbReference>
<dbReference type="Pfam" id="PF13426">
    <property type="entry name" value="PAS_9"/>
    <property type="match status" value="1"/>
</dbReference>
<dbReference type="PANTHER" id="PTHR47429:SF2">
    <property type="entry name" value="PROTEIN TWIN LOV 1"/>
    <property type="match status" value="1"/>
</dbReference>
<dbReference type="STRING" id="74348.SAMN04488523_11730"/>
<gene>
    <name evidence="5" type="ORF">SAMN04488523_11730</name>
</gene>
<keyword evidence="2" id="KW-0288">FMN</keyword>
<dbReference type="CDD" id="cd00130">
    <property type="entry name" value="PAS"/>
    <property type="match status" value="1"/>
</dbReference>
<dbReference type="EMBL" id="FOMW01000017">
    <property type="protein sequence ID" value="SFF07959.1"/>
    <property type="molecule type" value="Genomic_DNA"/>
</dbReference>
<reference evidence="5 6" key="1">
    <citation type="submission" date="2016-10" db="EMBL/GenBank/DDBJ databases">
        <authorList>
            <person name="de Groot N.N."/>
        </authorList>
    </citation>
    <scope>NUCLEOTIDE SEQUENCE [LARGE SCALE GENOMIC DNA]</scope>
    <source>
        <strain evidence="5 6">DSM 11443</strain>
    </source>
</reference>
<sequence length="179" mass="19605">MSSTVPDALIRYMQNAPIALALGAIGTPDEPLVSVNDAFCRLTGYAESDVVGKNCRFLQPETEDTKDARAQMRAFLDDPSVNAGRFEVPNMRADGSRFDNFVFMSRLKNQTGEGSFIFASQFDLSAANSYSELKTYDHQLGKSIEDVTDFGKNFGLMMRQSAELLSQSAATIAGIRLHG</sequence>
<evidence type="ECO:0000256" key="1">
    <source>
        <dbReference type="ARBA" id="ARBA00022630"/>
    </source>
</evidence>
<feature type="domain" description="PAS" evidence="4">
    <location>
        <begin position="32"/>
        <end position="79"/>
    </location>
</feature>